<proteinExistence type="predicted"/>
<dbReference type="Pfam" id="PF05380">
    <property type="entry name" value="Peptidase_A17"/>
    <property type="match status" value="1"/>
</dbReference>
<dbReference type="PANTHER" id="PTHR47331">
    <property type="entry name" value="PHD-TYPE DOMAIN-CONTAINING PROTEIN"/>
    <property type="match status" value="1"/>
</dbReference>
<dbReference type="AlphaFoldDB" id="A0A9Q9V000"/>
<dbReference type="Pfam" id="PF17921">
    <property type="entry name" value="Integrase_H2C2"/>
    <property type="match status" value="1"/>
</dbReference>
<dbReference type="GeneID" id="109053230"/>
<dbReference type="OrthoDB" id="8046937at2759"/>
<gene>
    <name evidence="3" type="primary">LOC109053230</name>
</gene>
<accession>A0A9Q9V000</accession>
<dbReference type="InterPro" id="IPR008042">
    <property type="entry name" value="Retrotrans_Pao"/>
</dbReference>
<dbReference type="RefSeq" id="XP_018926200.2">
    <property type="nucleotide sequence ID" value="XM_019070655.2"/>
</dbReference>
<organism evidence="3">
    <name type="scientific">Cyprinus carpio</name>
    <name type="common">Common carp</name>
    <dbReference type="NCBI Taxonomy" id="7962"/>
    <lineage>
        <taxon>Eukaryota</taxon>
        <taxon>Metazoa</taxon>
        <taxon>Chordata</taxon>
        <taxon>Craniata</taxon>
        <taxon>Vertebrata</taxon>
        <taxon>Euteleostomi</taxon>
        <taxon>Actinopterygii</taxon>
        <taxon>Neopterygii</taxon>
        <taxon>Teleostei</taxon>
        <taxon>Ostariophysi</taxon>
        <taxon>Cypriniformes</taxon>
        <taxon>Cyprinidae</taxon>
        <taxon>Cyprininae</taxon>
        <taxon>Cyprinus</taxon>
    </lineage>
</organism>
<feature type="domain" description="Integrase zinc-binding" evidence="2">
    <location>
        <begin position="600"/>
        <end position="650"/>
    </location>
</feature>
<dbReference type="KEGG" id="ccar:109053230"/>
<reference evidence="3" key="1">
    <citation type="submission" date="2025-08" db="UniProtKB">
        <authorList>
            <consortium name="RefSeq"/>
        </authorList>
    </citation>
    <scope>IDENTIFICATION</scope>
    <source>
        <tissue evidence="3">Muscle</tissue>
    </source>
</reference>
<evidence type="ECO:0000313" key="3">
    <source>
        <dbReference type="RefSeq" id="XP_018926200.2"/>
    </source>
</evidence>
<name>A0A9Q9V000_CYPCA</name>
<sequence>MMADIESMFYQVRIPDTDADMLRFLWWPGGNLNVEAEEYRMCVHLFGATSSPSCASYALRRTAEDAASKSTLKATQTVLKNFYVDDCLKSVATEDKAVALVRELMTLCASGGFHLTKWVSNSRALLGSIPDHERAAEVKDLVLEHEELPVERALGMQWCTSSDSFRFKIHLPDKPCTRRGILSVVSSVYDPMGFLAPLLLPIKLILRDLCQEKKGWDEEIHEKECRTWMKWLTDLDKLSELRLNRCLNPLNFGRTNAAQIHNFSDASQDGYGVVSYLLMTNDRGEKHVSFLMGKSRVAPLKQITIPRMELTAAMVAVRSIGMLKKELEVPLMESVFWTDSTTVLKYIKNDALRFKTFVANRVSFISEVTTSSQWKYVNTSQNPADQASRGLKIQSFMESKSWFQGPSFLRKEVEWPKQPEQWPYLTEDDVEVKTSAAVSCTNSNECTDPLNQLFEYYSSWHKLKKAAAWILQLRRMLQHLSEKRKEFEQNVQQNENDPEKCRSIVEQQMVMYKKNLEKRILNVEGLSRAEIELVKYSQRQTYMEEIIYFWTAGSRVKKSSSIFKLDPYLQEDVLRVGGRLNRSAMPEEAKHPAILHKQHRIAHLILHHIHQECGHGGRNHVLAILRQRYWIPRANAAARKVISECNLCRRLHAKAGEQKMADLPQDRLLPDKPPFTNTGVDYFGPFEVRRGRAKVKRYGVLFTCLTVRAVHIEVLNSVGDDFCFSGLLRFEAVSVRVSIIRSDNGTNFVGAERELREALAELDQSRINEVMMRKGVQWIFNPPAASHHGSIWERQIRTVRKVLSSVVKQQLLEDEGLHTLM</sequence>
<dbReference type="InterPro" id="IPR041588">
    <property type="entry name" value="Integrase_H2C2"/>
</dbReference>
<evidence type="ECO:0000259" key="2">
    <source>
        <dbReference type="Pfam" id="PF17921"/>
    </source>
</evidence>
<dbReference type="PANTHER" id="PTHR47331:SF3">
    <property type="match status" value="1"/>
</dbReference>
<feature type="coiled-coil region" evidence="1">
    <location>
        <begin position="470"/>
        <end position="497"/>
    </location>
</feature>
<keyword evidence="1" id="KW-0175">Coiled coil</keyword>
<evidence type="ECO:0000256" key="1">
    <source>
        <dbReference type="SAM" id="Coils"/>
    </source>
</evidence>
<protein>
    <submittedName>
        <fullName evidence="3">LOW QUALITY PROTEIN: uncharacterized protein LOC109053230</fullName>
    </submittedName>
</protein>
<dbReference type="Proteomes" id="UP001155660">
    <property type="component" value="Chromosome A5"/>
</dbReference>